<accession>A0ABT7ZAQ0</accession>
<feature type="transmembrane region" description="Helical" evidence="1">
    <location>
        <begin position="54"/>
        <end position="74"/>
    </location>
</feature>
<sequence length="220" mass="22514">MSQRNTVLRSLHDIGLAAWFGGSLMGAIGVNGAARKMGGDEMFASRIASAGWAAWTPVNAAAIGAHLIGGAGLLGANSARVANQRGVGASTAAKAVLTAAALAATAYSRVVGKKVELAASLDPEDAETAADHPITLEQAQRHLSLLQWAVPALTAGVLVLNALHGEQQRPEQQRLGALRRAASPLVMAGGTGLAAVRRAREHGMPGRRREVDARAGLSGD</sequence>
<evidence type="ECO:0000256" key="1">
    <source>
        <dbReference type="SAM" id="Phobius"/>
    </source>
</evidence>
<organism evidence="2 3">
    <name type="scientific">Streptomyces ficellus</name>
    <dbReference type="NCBI Taxonomy" id="1977088"/>
    <lineage>
        <taxon>Bacteria</taxon>
        <taxon>Bacillati</taxon>
        <taxon>Actinomycetota</taxon>
        <taxon>Actinomycetes</taxon>
        <taxon>Kitasatosporales</taxon>
        <taxon>Streptomycetaceae</taxon>
        <taxon>Streptomyces</taxon>
    </lineage>
</organism>
<keyword evidence="1" id="KW-0812">Transmembrane</keyword>
<keyword evidence="3" id="KW-1185">Reference proteome</keyword>
<evidence type="ECO:0000313" key="2">
    <source>
        <dbReference type="EMBL" id="MDN3296578.1"/>
    </source>
</evidence>
<evidence type="ECO:0008006" key="4">
    <source>
        <dbReference type="Google" id="ProtNLM"/>
    </source>
</evidence>
<proteinExistence type="predicted"/>
<gene>
    <name evidence="2" type="ORF">QWM81_21505</name>
</gene>
<keyword evidence="1" id="KW-0472">Membrane</keyword>
<dbReference type="EMBL" id="JAUEPL010000035">
    <property type="protein sequence ID" value="MDN3296578.1"/>
    <property type="molecule type" value="Genomic_DNA"/>
</dbReference>
<comment type="caution">
    <text evidence="2">The sequence shown here is derived from an EMBL/GenBank/DDBJ whole genome shotgun (WGS) entry which is preliminary data.</text>
</comment>
<protein>
    <recommendedName>
        <fullName evidence="4">DUF4235 domain-containing protein</fullName>
    </recommendedName>
</protein>
<name>A0ABT7ZAQ0_9ACTN</name>
<feature type="transmembrane region" description="Helical" evidence="1">
    <location>
        <begin position="12"/>
        <end position="34"/>
    </location>
</feature>
<evidence type="ECO:0000313" key="3">
    <source>
        <dbReference type="Proteomes" id="UP001174050"/>
    </source>
</evidence>
<dbReference type="RefSeq" id="WP_290113837.1">
    <property type="nucleotide sequence ID" value="NZ_JAUEPL010000035.1"/>
</dbReference>
<reference evidence="2" key="1">
    <citation type="submission" date="2023-06" db="EMBL/GenBank/DDBJ databases">
        <title>WGS-Sequencing of Streptomyces ficellus isolate 21 collected from sand in Gara Djebilet Iron Mine in Algeria.</title>
        <authorList>
            <person name="Zegers G.P."/>
            <person name="Gomez A."/>
            <person name="Gueddou A."/>
            <person name="Zahara A.F."/>
            <person name="Worth M."/>
            <person name="Sevigny J.L."/>
            <person name="Tisa L."/>
        </authorList>
    </citation>
    <scope>NUCLEOTIDE SEQUENCE</scope>
    <source>
        <strain evidence="2">AS11</strain>
    </source>
</reference>
<keyword evidence="1" id="KW-1133">Transmembrane helix</keyword>
<dbReference type="Proteomes" id="UP001174050">
    <property type="component" value="Unassembled WGS sequence"/>
</dbReference>